<dbReference type="PANTHER" id="PTHR33678:SF1">
    <property type="entry name" value="BLL1576 PROTEIN"/>
    <property type="match status" value="1"/>
</dbReference>
<dbReference type="InterPro" id="IPR004291">
    <property type="entry name" value="Transposase_IS66_central"/>
</dbReference>
<sequence>MTTSPGTHPIAEETLVRIGELYDIENAIRGAPPDRRKTIRQRQAKPKIEALRRWWDKMNGTAALEQHGGGDPLCDYPLRVALPLPRRRHLEIDNNAAERAICRLARKRENAAVSAGCGI</sequence>
<name>A0A249PLB3_9HYPH</name>
<proteinExistence type="predicted"/>
<evidence type="ECO:0000313" key="2">
    <source>
        <dbReference type="EMBL" id="ASY66542.1"/>
    </source>
</evidence>
<dbReference type="PANTHER" id="PTHR33678">
    <property type="entry name" value="BLL1576 PROTEIN"/>
    <property type="match status" value="1"/>
</dbReference>
<protein>
    <submittedName>
        <fullName evidence="2">Transposase</fullName>
    </submittedName>
</protein>
<organism evidence="2 3">
    <name type="scientific">Sinorhizobium sojae CCBAU 05684</name>
    <dbReference type="NCBI Taxonomy" id="716928"/>
    <lineage>
        <taxon>Bacteria</taxon>
        <taxon>Pseudomonadati</taxon>
        <taxon>Pseudomonadota</taxon>
        <taxon>Alphaproteobacteria</taxon>
        <taxon>Hyphomicrobiales</taxon>
        <taxon>Rhizobiaceae</taxon>
        <taxon>Sinorhizobium/Ensifer group</taxon>
        <taxon>Sinorhizobium</taxon>
    </lineage>
</organism>
<dbReference type="EMBL" id="CP023068">
    <property type="protein sequence ID" value="ASY66542.1"/>
    <property type="molecule type" value="Genomic_DNA"/>
</dbReference>
<dbReference type="KEGG" id="esj:SJ05684_b55600"/>
<dbReference type="Pfam" id="PF03050">
    <property type="entry name" value="DDE_Tnp_IS66"/>
    <property type="match status" value="1"/>
</dbReference>
<geneLocation type="plasmid" evidence="3">
    <name>psj05684b</name>
</geneLocation>
<keyword evidence="2" id="KW-0614">Plasmid</keyword>
<accession>A0A249PLB3</accession>
<dbReference type="Proteomes" id="UP000217211">
    <property type="component" value="Plasmid pSJ05684b"/>
</dbReference>
<keyword evidence="3" id="KW-1185">Reference proteome</keyword>
<dbReference type="InterPro" id="IPR052344">
    <property type="entry name" value="Transposase-related"/>
</dbReference>
<feature type="domain" description="Transposase IS66 central" evidence="1">
    <location>
        <begin position="8"/>
        <end position="112"/>
    </location>
</feature>
<gene>
    <name evidence="2" type="ORF">SJ05684_b55600</name>
</gene>
<evidence type="ECO:0000259" key="1">
    <source>
        <dbReference type="Pfam" id="PF03050"/>
    </source>
</evidence>
<reference evidence="2 3" key="1">
    <citation type="submission" date="2017-08" db="EMBL/GenBank/DDBJ databases">
        <title>Multipartite genome sequences of Sinorhizobium species nodulating soybeans.</title>
        <authorList>
            <person name="Tian C.F."/>
        </authorList>
    </citation>
    <scope>NUCLEOTIDE SEQUENCE [LARGE SCALE GENOMIC DNA]</scope>
    <source>
        <strain evidence="2 3">CCBAU 05684</strain>
        <plasmid evidence="3">psj05684b</plasmid>
    </source>
</reference>
<evidence type="ECO:0000313" key="3">
    <source>
        <dbReference type="Proteomes" id="UP000217211"/>
    </source>
</evidence>
<dbReference type="AlphaFoldDB" id="A0A249PLB3"/>